<dbReference type="AlphaFoldDB" id="A0A3Q1C2B6"/>
<protein>
    <recommendedName>
        <fullName evidence="1">F-box domain-containing protein</fullName>
    </recommendedName>
</protein>
<organism evidence="2 3">
    <name type="scientific">Amphiprion ocellaris</name>
    <name type="common">Clown anemonefish</name>
    <dbReference type="NCBI Taxonomy" id="80972"/>
    <lineage>
        <taxon>Eukaryota</taxon>
        <taxon>Metazoa</taxon>
        <taxon>Chordata</taxon>
        <taxon>Craniata</taxon>
        <taxon>Vertebrata</taxon>
        <taxon>Euteleostomi</taxon>
        <taxon>Actinopterygii</taxon>
        <taxon>Neopterygii</taxon>
        <taxon>Teleostei</taxon>
        <taxon>Neoteleostei</taxon>
        <taxon>Acanthomorphata</taxon>
        <taxon>Ovalentaria</taxon>
        <taxon>Pomacentridae</taxon>
        <taxon>Amphiprion</taxon>
    </lineage>
</organism>
<dbReference type="STRING" id="80972.ENSAOCP00000020068"/>
<dbReference type="Ensembl" id="ENSAOCT00000014012.2">
    <property type="protein sequence ID" value="ENSAOCP00000020068.2"/>
    <property type="gene ID" value="ENSAOCG00000003906.2"/>
</dbReference>
<dbReference type="SMART" id="SM00256">
    <property type="entry name" value="FBOX"/>
    <property type="match status" value="1"/>
</dbReference>
<accession>A0A3Q1C2B6</accession>
<reference evidence="2 3" key="1">
    <citation type="submission" date="2022-01" db="EMBL/GenBank/DDBJ databases">
        <title>A chromosome-scale genome assembly of the false clownfish, Amphiprion ocellaris.</title>
        <authorList>
            <person name="Ryu T."/>
        </authorList>
    </citation>
    <scope>NUCLEOTIDE SEQUENCE [LARGE SCALE GENOMIC DNA]</scope>
</reference>
<dbReference type="Pfam" id="PF12937">
    <property type="entry name" value="F-box-like"/>
    <property type="match status" value="1"/>
</dbReference>
<reference evidence="2" key="2">
    <citation type="submission" date="2025-08" db="UniProtKB">
        <authorList>
            <consortium name="Ensembl"/>
        </authorList>
    </citation>
    <scope>IDENTIFICATION</scope>
</reference>
<evidence type="ECO:0000259" key="1">
    <source>
        <dbReference type="PROSITE" id="PS50181"/>
    </source>
</evidence>
<dbReference type="InterPro" id="IPR001810">
    <property type="entry name" value="F-box_dom"/>
</dbReference>
<keyword evidence="3" id="KW-1185">Reference proteome</keyword>
<sequence length="88" mass="10586">MAQLHLQLPSEVWNHIFGYLSVADKFNVRASCKYFKRLVDHASLWKDWTIVLERITLFTELWSFNNCLISCELITANYFENWFIILRN</sequence>
<name>A0A3Q1C2B6_AMPOC</name>
<reference evidence="2" key="3">
    <citation type="submission" date="2025-09" db="UniProtKB">
        <authorList>
            <consortium name="Ensembl"/>
        </authorList>
    </citation>
    <scope>IDENTIFICATION</scope>
</reference>
<dbReference type="Proteomes" id="UP001501940">
    <property type="component" value="Chromosome 5"/>
</dbReference>
<dbReference type="SUPFAM" id="SSF81383">
    <property type="entry name" value="F-box domain"/>
    <property type="match status" value="1"/>
</dbReference>
<dbReference type="PROSITE" id="PS50181">
    <property type="entry name" value="FBOX"/>
    <property type="match status" value="1"/>
</dbReference>
<dbReference type="GeneTree" id="ENSGT00940000180386"/>
<feature type="domain" description="F-box" evidence="1">
    <location>
        <begin position="2"/>
        <end position="48"/>
    </location>
</feature>
<dbReference type="InterPro" id="IPR036047">
    <property type="entry name" value="F-box-like_dom_sf"/>
</dbReference>
<proteinExistence type="predicted"/>
<evidence type="ECO:0000313" key="2">
    <source>
        <dbReference type="Ensembl" id="ENSAOCP00000020068.2"/>
    </source>
</evidence>
<evidence type="ECO:0000313" key="3">
    <source>
        <dbReference type="Proteomes" id="UP001501940"/>
    </source>
</evidence>
<dbReference type="Gene3D" id="1.20.1280.50">
    <property type="match status" value="1"/>
</dbReference>